<dbReference type="GO" id="GO:0000302">
    <property type="term" value="P:response to reactive oxygen species"/>
    <property type="evidence" value="ECO:0007669"/>
    <property type="project" value="TreeGrafter"/>
</dbReference>
<feature type="binding site" evidence="10">
    <location>
        <position position="155"/>
    </location>
    <ligand>
        <name>Ca(2+)</name>
        <dbReference type="ChEBI" id="CHEBI:29108"/>
        <label>2</label>
    </ligand>
</feature>
<evidence type="ECO:0000256" key="2">
    <source>
        <dbReference type="ARBA" id="ARBA00022525"/>
    </source>
</evidence>
<keyword evidence="15" id="KW-1185">Reference proteome</keyword>
<evidence type="ECO:0000313" key="14">
    <source>
        <dbReference type="EMBL" id="KAJ7214944.1"/>
    </source>
</evidence>
<keyword evidence="6 12" id="KW-0560">Oxidoreductase</keyword>
<keyword evidence="5 10" id="KW-0479">Metal-binding</keyword>
<feature type="binding site" evidence="10">
    <location>
        <position position="31"/>
    </location>
    <ligand>
        <name>Ca(2+)</name>
        <dbReference type="ChEBI" id="CHEBI:29108"/>
        <label>1</label>
    </ligand>
</feature>
<dbReference type="InterPro" id="IPR010255">
    <property type="entry name" value="Haem_peroxidase_sf"/>
</dbReference>
<evidence type="ECO:0000256" key="7">
    <source>
        <dbReference type="ARBA" id="ARBA00023004"/>
    </source>
</evidence>
<proteinExistence type="inferred from homology"/>
<comment type="caution">
    <text evidence="14">The sequence shown here is derived from an EMBL/GenBank/DDBJ whole genome shotgun (WGS) entry which is preliminary data.</text>
</comment>
<evidence type="ECO:0000256" key="5">
    <source>
        <dbReference type="ARBA" id="ARBA00022723"/>
    </source>
</evidence>
<dbReference type="PANTHER" id="PTHR31356">
    <property type="entry name" value="THYLAKOID LUMENAL 29 KDA PROTEIN, CHLOROPLASTIC-RELATED"/>
    <property type="match status" value="1"/>
</dbReference>
<dbReference type="PROSITE" id="PS50873">
    <property type="entry name" value="PEROXIDASE_4"/>
    <property type="match status" value="1"/>
</dbReference>
<feature type="binding site" description="axial binding residue" evidence="10">
    <location>
        <position position="137"/>
    </location>
    <ligand>
        <name>heme b</name>
        <dbReference type="ChEBI" id="CHEBI:60344"/>
    </ligand>
    <ligandPart>
        <name>Fe</name>
        <dbReference type="ChEBI" id="CHEBI:18248"/>
    </ligandPart>
</feature>
<comment type="cofactor">
    <cofactor evidence="10 12">
        <name>Ca(2+)</name>
        <dbReference type="ChEBI" id="CHEBI:29108"/>
    </cofactor>
    <text evidence="10 12">Binds 2 calcium ions per subunit.</text>
</comment>
<keyword evidence="10 12" id="KW-0106">Calcium</keyword>
<dbReference type="EMBL" id="JARJCW010000018">
    <property type="protein sequence ID" value="KAJ7214944.1"/>
    <property type="molecule type" value="Genomic_DNA"/>
</dbReference>
<evidence type="ECO:0000256" key="6">
    <source>
        <dbReference type="ARBA" id="ARBA00023002"/>
    </source>
</evidence>
<feature type="binding site" evidence="10">
    <location>
        <position position="12"/>
    </location>
    <ligand>
        <name>Ca(2+)</name>
        <dbReference type="ChEBI" id="CHEBI:29108"/>
        <label>1</label>
    </ligand>
</feature>
<comment type="cofactor">
    <cofactor evidence="10">
        <name>heme b</name>
        <dbReference type="ChEBI" id="CHEBI:60344"/>
    </cofactor>
    <text evidence="10">Binds 1 heme b (iron(II)-protoporphyrin IX) group per subunit.</text>
</comment>
<evidence type="ECO:0000256" key="8">
    <source>
        <dbReference type="ARBA" id="ARBA00023180"/>
    </source>
</evidence>
<keyword evidence="2" id="KW-0964">Secreted</keyword>
<dbReference type="AlphaFoldDB" id="A0AAD6VJQ8"/>
<dbReference type="Gene3D" id="1.10.520.10">
    <property type="match status" value="1"/>
</dbReference>
<dbReference type="PRINTS" id="PR00462">
    <property type="entry name" value="LIGNINASE"/>
</dbReference>
<organism evidence="14 15">
    <name type="scientific">Mycena pura</name>
    <dbReference type="NCBI Taxonomy" id="153505"/>
    <lineage>
        <taxon>Eukaryota</taxon>
        <taxon>Fungi</taxon>
        <taxon>Dikarya</taxon>
        <taxon>Basidiomycota</taxon>
        <taxon>Agaricomycotina</taxon>
        <taxon>Agaricomycetes</taxon>
        <taxon>Agaricomycetidae</taxon>
        <taxon>Agaricales</taxon>
        <taxon>Marasmiineae</taxon>
        <taxon>Mycenaceae</taxon>
        <taxon>Mycena</taxon>
    </lineage>
</organism>
<dbReference type="GO" id="GO:0034599">
    <property type="term" value="P:cellular response to oxidative stress"/>
    <property type="evidence" value="ECO:0007669"/>
    <property type="project" value="InterPro"/>
</dbReference>
<dbReference type="InterPro" id="IPR002016">
    <property type="entry name" value="Haem_peroxidase"/>
</dbReference>
<evidence type="ECO:0000256" key="9">
    <source>
        <dbReference type="PIRSR" id="PIRSR601621-1"/>
    </source>
</evidence>
<dbReference type="PRINTS" id="PR00458">
    <property type="entry name" value="PEROXIDASE"/>
</dbReference>
<evidence type="ECO:0000313" key="15">
    <source>
        <dbReference type="Proteomes" id="UP001219525"/>
    </source>
</evidence>
<dbReference type="GO" id="GO:0004601">
    <property type="term" value="F:peroxidase activity"/>
    <property type="evidence" value="ECO:0007669"/>
    <property type="project" value="UniProtKB-KW"/>
</dbReference>
<evidence type="ECO:0000256" key="4">
    <source>
        <dbReference type="ARBA" id="ARBA00022617"/>
    </source>
</evidence>
<keyword evidence="4 10" id="KW-0349">Heme</keyword>
<gene>
    <name evidence="14" type="ORF">GGX14DRAFT_518591</name>
</gene>
<evidence type="ECO:0000256" key="3">
    <source>
        <dbReference type="ARBA" id="ARBA00022559"/>
    </source>
</evidence>
<dbReference type="EC" id="1.11.1.-" evidence="12"/>
<feature type="binding site" evidence="10">
    <location>
        <position position="157"/>
    </location>
    <ligand>
        <name>Ca(2+)</name>
        <dbReference type="ChEBI" id="CHEBI:29108"/>
        <label>2</label>
    </ligand>
</feature>
<keyword evidence="3 12" id="KW-0575">Peroxidase</keyword>
<name>A0AAD6VJQ8_9AGAR</name>
<dbReference type="Proteomes" id="UP001219525">
    <property type="component" value="Unassembled WGS sequence"/>
</dbReference>
<dbReference type="InterPro" id="IPR001621">
    <property type="entry name" value="Ligninase"/>
</dbReference>
<dbReference type="Gene3D" id="1.10.420.10">
    <property type="entry name" value="Peroxidase, domain 2"/>
    <property type="match status" value="1"/>
</dbReference>
<dbReference type="PANTHER" id="PTHR31356:SF66">
    <property type="entry name" value="CATALASE-PEROXIDASE"/>
    <property type="match status" value="1"/>
</dbReference>
<feature type="active site" description="Proton acceptor" evidence="9">
    <location>
        <position position="11"/>
    </location>
</feature>
<feature type="binding site" evidence="10">
    <location>
        <position position="162"/>
    </location>
    <ligand>
        <name>Ca(2+)</name>
        <dbReference type="ChEBI" id="CHEBI:29108"/>
        <label>2</label>
    </ligand>
</feature>
<evidence type="ECO:0000256" key="10">
    <source>
        <dbReference type="PIRSR" id="PIRSR601621-2"/>
    </source>
</evidence>
<dbReference type="GO" id="GO:0020037">
    <property type="term" value="F:heme binding"/>
    <property type="evidence" value="ECO:0007669"/>
    <property type="project" value="UniProtKB-UniRule"/>
</dbReference>
<reference evidence="14" key="1">
    <citation type="submission" date="2023-03" db="EMBL/GenBank/DDBJ databases">
        <title>Massive genome expansion in bonnet fungi (Mycena s.s.) driven by repeated elements and novel gene families across ecological guilds.</title>
        <authorList>
            <consortium name="Lawrence Berkeley National Laboratory"/>
            <person name="Harder C.B."/>
            <person name="Miyauchi S."/>
            <person name="Viragh M."/>
            <person name="Kuo A."/>
            <person name="Thoen E."/>
            <person name="Andreopoulos B."/>
            <person name="Lu D."/>
            <person name="Skrede I."/>
            <person name="Drula E."/>
            <person name="Henrissat B."/>
            <person name="Morin E."/>
            <person name="Kohler A."/>
            <person name="Barry K."/>
            <person name="LaButti K."/>
            <person name="Morin E."/>
            <person name="Salamov A."/>
            <person name="Lipzen A."/>
            <person name="Mereny Z."/>
            <person name="Hegedus B."/>
            <person name="Baldrian P."/>
            <person name="Stursova M."/>
            <person name="Weitz H."/>
            <person name="Taylor A."/>
            <person name="Grigoriev I.V."/>
            <person name="Nagy L.G."/>
            <person name="Martin F."/>
            <person name="Kauserud H."/>
        </authorList>
    </citation>
    <scope>NUCLEOTIDE SEQUENCE</scope>
    <source>
        <strain evidence="14">9144</strain>
    </source>
</reference>
<keyword evidence="7 10" id="KW-0408">Iron</keyword>
<evidence type="ECO:0000259" key="13">
    <source>
        <dbReference type="PROSITE" id="PS50873"/>
    </source>
</evidence>
<keyword evidence="8" id="KW-0325">Glycoprotein</keyword>
<dbReference type="GO" id="GO:0042744">
    <property type="term" value="P:hydrogen peroxide catabolic process"/>
    <property type="evidence" value="ECO:0007669"/>
    <property type="project" value="TreeGrafter"/>
</dbReference>
<evidence type="ECO:0000256" key="12">
    <source>
        <dbReference type="RuleBase" id="RU363051"/>
    </source>
</evidence>
<dbReference type="SUPFAM" id="SSF48113">
    <property type="entry name" value="Heme-dependent peroxidases"/>
    <property type="match status" value="1"/>
</dbReference>
<evidence type="ECO:0000256" key="11">
    <source>
        <dbReference type="PIRSR" id="PIRSR601621-3"/>
    </source>
</evidence>
<sequence>MPRAAVRLAFHDAGTFSLRLGALGLPNGAADGSFLWDPDEVQRVENNGLQAITAALTPLPAHFGVSPGDVLQLAGVLGVLACPGGPRIDAWVGRPQPANVAPTGLLPSPFDTVEHLTGRFADMGFAATDLIALVGAHGTAKQRFVDPSRAGQSMDSTVDIWDVNFYNDTTIPDAPNGVFRLQSDVNFAHNASTTAEFHGYINNQEDWDQDYRTAHLLMSTLGYNTADLTNCTELMPASINLTQISTPDAGGRLQVSPMLLAAALEKYRAPWLAM</sequence>
<comment type="similarity">
    <text evidence="1 12">Belongs to the peroxidase family. Ligninase subfamily.</text>
</comment>
<feature type="domain" description="Plant heme peroxidase family profile" evidence="13">
    <location>
        <begin position="1"/>
        <end position="137"/>
    </location>
</feature>
<dbReference type="GO" id="GO:0046872">
    <property type="term" value="F:metal ion binding"/>
    <property type="evidence" value="ECO:0007669"/>
    <property type="project" value="UniProtKB-UniRule"/>
</dbReference>
<feature type="site" description="Transition state stabilizer" evidence="11">
    <location>
        <position position="7"/>
    </location>
</feature>
<feature type="binding site" evidence="10">
    <location>
        <position position="33"/>
    </location>
    <ligand>
        <name>Ca(2+)</name>
        <dbReference type="ChEBI" id="CHEBI:29108"/>
        <label>1</label>
    </ligand>
</feature>
<protein>
    <recommendedName>
        <fullName evidence="12">Peroxidase</fullName>
        <ecNumber evidence="12">1.11.1.-</ecNumber>
    </recommendedName>
</protein>
<evidence type="ECO:0000256" key="1">
    <source>
        <dbReference type="ARBA" id="ARBA00006089"/>
    </source>
</evidence>
<dbReference type="InterPro" id="IPR044831">
    <property type="entry name" value="Ccp1-like"/>
</dbReference>
<accession>A0AAD6VJQ8</accession>
<dbReference type="Pfam" id="PF00141">
    <property type="entry name" value="peroxidase"/>
    <property type="match status" value="1"/>
</dbReference>